<gene>
    <name evidence="1" type="ORF">BFW38_08205</name>
</gene>
<dbReference type="AlphaFoldDB" id="A0A1E2V9D3"/>
<protein>
    <submittedName>
        <fullName evidence="1">Uncharacterized protein</fullName>
    </submittedName>
</protein>
<evidence type="ECO:0000313" key="1">
    <source>
        <dbReference type="EMBL" id="ODC03533.1"/>
    </source>
</evidence>
<dbReference type="EMBL" id="MDTQ01000001">
    <property type="protein sequence ID" value="ODC03533.1"/>
    <property type="molecule type" value="Genomic_DNA"/>
</dbReference>
<proteinExistence type="predicted"/>
<dbReference type="Proteomes" id="UP000094291">
    <property type="component" value="Unassembled WGS sequence"/>
</dbReference>
<organism evidence="1 2">
    <name type="scientific">Terasakiispira papahanaumokuakeensis</name>
    <dbReference type="NCBI Taxonomy" id="197479"/>
    <lineage>
        <taxon>Bacteria</taxon>
        <taxon>Pseudomonadati</taxon>
        <taxon>Pseudomonadota</taxon>
        <taxon>Gammaproteobacteria</taxon>
        <taxon>Oceanospirillales</taxon>
        <taxon>Terasakiispira</taxon>
    </lineage>
</organism>
<comment type="caution">
    <text evidence="1">The sequence shown here is derived from an EMBL/GenBank/DDBJ whole genome shotgun (WGS) entry which is preliminary data.</text>
</comment>
<keyword evidence="2" id="KW-1185">Reference proteome</keyword>
<accession>A0A1E2V9D3</accession>
<evidence type="ECO:0000313" key="2">
    <source>
        <dbReference type="Proteomes" id="UP000094291"/>
    </source>
</evidence>
<sequence length="93" mass="10676">MAYGVRFLFFGYERLNWATLKLSYLERNRVEQQAQTWPMLPWSSFAGSFMTMPVRVTRVVQWLALQLLALQSLALQSLALQSLALLSVAIIQP</sequence>
<reference evidence="1 2" key="1">
    <citation type="submission" date="2016-08" db="EMBL/GenBank/DDBJ databases">
        <authorList>
            <person name="Seilhamer J.J."/>
        </authorList>
    </citation>
    <scope>NUCLEOTIDE SEQUENCE [LARGE SCALE GENOMIC DNA]</scope>
    <source>
        <strain evidence="1 2">PH27A</strain>
    </source>
</reference>
<name>A0A1E2V9D3_9GAMM</name>